<dbReference type="EMBL" id="CAJFCW020000005">
    <property type="protein sequence ID" value="CAG9120050.1"/>
    <property type="molecule type" value="Genomic_DNA"/>
</dbReference>
<feature type="chain" id="PRO_5035595469" description="EGF-like domain-containing protein" evidence="3">
    <location>
        <begin position="19"/>
        <end position="432"/>
    </location>
</feature>
<feature type="domain" description="EGF-like" evidence="4">
    <location>
        <begin position="204"/>
        <end position="215"/>
    </location>
</feature>
<gene>
    <name evidence="5" type="ORF">BOKJ2_LOCUS11181</name>
</gene>
<dbReference type="Proteomes" id="UP000614601">
    <property type="component" value="Unassembled WGS sequence"/>
</dbReference>
<organism evidence="5 6">
    <name type="scientific">Bursaphelenchus okinawaensis</name>
    <dbReference type="NCBI Taxonomy" id="465554"/>
    <lineage>
        <taxon>Eukaryota</taxon>
        <taxon>Metazoa</taxon>
        <taxon>Ecdysozoa</taxon>
        <taxon>Nematoda</taxon>
        <taxon>Chromadorea</taxon>
        <taxon>Rhabditida</taxon>
        <taxon>Tylenchina</taxon>
        <taxon>Tylenchomorpha</taxon>
        <taxon>Aphelenchoidea</taxon>
        <taxon>Aphelenchoididae</taxon>
        <taxon>Bursaphelenchus</taxon>
    </lineage>
</organism>
<accession>A0A811LAC7</accession>
<keyword evidence="6" id="KW-1185">Reference proteome</keyword>
<keyword evidence="2" id="KW-0472">Membrane</keyword>
<feature type="transmembrane region" description="Helical" evidence="2">
    <location>
        <begin position="244"/>
        <end position="264"/>
    </location>
</feature>
<name>A0A811LAC7_9BILA</name>
<feature type="compositionally biased region" description="Polar residues" evidence="1">
    <location>
        <begin position="393"/>
        <end position="404"/>
    </location>
</feature>
<keyword evidence="3" id="KW-0732">Signal</keyword>
<keyword evidence="2" id="KW-0812">Transmembrane</keyword>
<comment type="caution">
    <text evidence="5">The sequence shown here is derived from an EMBL/GenBank/DDBJ whole genome shotgun (WGS) entry which is preliminary data.</text>
</comment>
<dbReference type="OrthoDB" id="10266706at2759"/>
<proteinExistence type="predicted"/>
<evidence type="ECO:0000313" key="6">
    <source>
        <dbReference type="Proteomes" id="UP000614601"/>
    </source>
</evidence>
<sequence length="432" mass="48255">MANVLRVLIFSSCYIVLAEKSDSNSKEETDFTRTDHDLRFVWQKEMETFYCCNDGSPEAIGLAKNFTVLGSSPRDSQDVSDFNCQEFKVSYLARRSRYLSDAEDDTDEEHNRIRCKCPVASDHMLDEHCRRLPACKNLGVRTVNNKCLCPVPFFGDLCEKYCDQGQIITGQNGRNYCSCVPYYQGEECRDLICMNGGRETNGRCVCPRHYLGYHCEINTNSSTQSSSRFQRFGDQGSDMFTRDISGTIFSLIMIVVLVVSMYLLMKHRMQTRYLNRRPDLLTACNFPVPVPAAVAVAANHGPGGCFATRRGDFDDPRIYSFRQIIPDSGPPPYIQPGQRRRRSQDEALPPLPSYEDATKLPPLRHNLGEENASDDNVESGQGAAISDDRAETPPTSHQNLATSNQDEDDAQSEVPETSSLSSGGSSVSSKGD</sequence>
<dbReference type="Proteomes" id="UP000783686">
    <property type="component" value="Unassembled WGS sequence"/>
</dbReference>
<feature type="compositionally biased region" description="Low complexity" evidence="1">
    <location>
        <begin position="418"/>
        <end position="432"/>
    </location>
</feature>
<evidence type="ECO:0000313" key="5">
    <source>
        <dbReference type="EMBL" id="CAD5224642.1"/>
    </source>
</evidence>
<protein>
    <recommendedName>
        <fullName evidence="4">EGF-like domain-containing protein</fullName>
    </recommendedName>
</protein>
<dbReference type="EMBL" id="CAJFDH010000005">
    <property type="protein sequence ID" value="CAD5224642.1"/>
    <property type="molecule type" value="Genomic_DNA"/>
</dbReference>
<evidence type="ECO:0000256" key="2">
    <source>
        <dbReference type="SAM" id="Phobius"/>
    </source>
</evidence>
<keyword evidence="2" id="KW-1133">Transmembrane helix</keyword>
<dbReference type="InterPro" id="IPR000742">
    <property type="entry name" value="EGF"/>
</dbReference>
<evidence type="ECO:0000256" key="3">
    <source>
        <dbReference type="SAM" id="SignalP"/>
    </source>
</evidence>
<dbReference type="AlphaFoldDB" id="A0A811LAC7"/>
<feature type="region of interest" description="Disordered" evidence="1">
    <location>
        <begin position="322"/>
        <end position="432"/>
    </location>
</feature>
<evidence type="ECO:0000256" key="1">
    <source>
        <dbReference type="SAM" id="MobiDB-lite"/>
    </source>
</evidence>
<reference evidence="5" key="1">
    <citation type="submission" date="2020-09" db="EMBL/GenBank/DDBJ databases">
        <authorList>
            <person name="Kikuchi T."/>
        </authorList>
    </citation>
    <scope>NUCLEOTIDE SEQUENCE</scope>
    <source>
        <strain evidence="5">SH1</strain>
    </source>
</reference>
<evidence type="ECO:0000259" key="4">
    <source>
        <dbReference type="PROSITE" id="PS00022"/>
    </source>
</evidence>
<dbReference type="PROSITE" id="PS00022">
    <property type="entry name" value="EGF_1"/>
    <property type="match status" value="1"/>
</dbReference>
<feature type="signal peptide" evidence="3">
    <location>
        <begin position="1"/>
        <end position="18"/>
    </location>
</feature>